<feature type="transmembrane region" description="Helical" evidence="17">
    <location>
        <begin position="51"/>
        <end position="72"/>
    </location>
</feature>
<keyword evidence="10" id="KW-0560">Oxidoreductase</keyword>
<dbReference type="PANTHER" id="PTHR36835:SF1">
    <property type="entry name" value="CYTOCHROME BO(3) UBIQUINOL OXIDASE SUBUNIT 4"/>
    <property type="match status" value="1"/>
</dbReference>
<evidence type="ECO:0000256" key="16">
    <source>
        <dbReference type="ARBA" id="ARBA00032185"/>
    </source>
</evidence>
<comment type="function">
    <text evidence="12">Cytochrome bo(3) ubiquinol terminal oxidase is the component of the aerobic respiratory chain of E.coli that predominates when cells are grown at high aeration. Has proton pump activity across the membrane in addition to electron transfer, pumping 2 protons/electron.</text>
</comment>
<evidence type="ECO:0000256" key="8">
    <source>
        <dbReference type="ARBA" id="ARBA00022982"/>
    </source>
</evidence>
<evidence type="ECO:0000256" key="17">
    <source>
        <dbReference type="SAM" id="Phobius"/>
    </source>
</evidence>
<keyword evidence="8" id="KW-0249">Electron transport</keyword>
<feature type="transmembrane region" description="Helical" evidence="17">
    <location>
        <begin position="84"/>
        <end position="105"/>
    </location>
</feature>
<comment type="subunit">
    <text evidence="3">Heterooctamer of two A chains, two B chains, two C chains and two D chains.</text>
</comment>
<evidence type="ECO:0000256" key="11">
    <source>
        <dbReference type="ARBA" id="ARBA00023136"/>
    </source>
</evidence>
<evidence type="ECO:0000313" key="18">
    <source>
        <dbReference type="EMBL" id="RDS85975.1"/>
    </source>
</evidence>
<keyword evidence="11 17" id="KW-0472">Membrane</keyword>
<evidence type="ECO:0000256" key="3">
    <source>
        <dbReference type="ARBA" id="ARBA00011700"/>
    </source>
</evidence>
<dbReference type="GO" id="GO:0009486">
    <property type="term" value="F:cytochrome bo3 ubiquinol oxidase activity"/>
    <property type="evidence" value="ECO:0007669"/>
    <property type="project" value="InterPro"/>
</dbReference>
<dbReference type="Pfam" id="PF03626">
    <property type="entry name" value="COX4_pro"/>
    <property type="match status" value="1"/>
</dbReference>
<proteinExistence type="inferred from homology"/>
<evidence type="ECO:0000256" key="15">
    <source>
        <dbReference type="ARBA" id="ARBA00031887"/>
    </source>
</evidence>
<reference evidence="18 19" key="1">
    <citation type="submission" date="2018-07" db="EMBL/GenBank/DDBJ databases">
        <title>Dyella monticola sp. nov. and Dyella psychrodurans sp. nov. isolated from monsoon evergreen broad-leaved forest soil of Dinghu Mountain, China.</title>
        <authorList>
            <person name="Gao Z."/>
            <person name="Qiu L."/>
        </authorList>
    </citation>
    <scope>NUCLEOTIDE SEQUENCE [LARGE SCALE GENOMIC DNA]</scope>
    <source>
        <strain evidence="18 19">4MSK11</strain>
    </source>
</reference>
<keyword evidence="19" id="KW-1185">Reference proteome</keyword>
<evidence type="ECO:0000256" key="7">
    <source>
        <dbReference type="ARBA" id="ARBA00022692"/>
    </source>
</evidence>
<dbReference type="OrthoDB" id="2375888at2"/>
<evidence type="ECO:0000256" key="12">
    <source>
        <dbReference type="ARBA" id="ARBA00025694"/>
    </source>
</evidence>
<evidence type="ECO:0000256" key="9">
    <source>
        <dbReference type="ARBA" id="ARBA00022989"/>
    </source>
</evidence>
<comment type="caution">
    <text evidence="18">The sequence shown here is derived from an EMBL/GenBank/DDBJ whole genome shotgun (WGS) entry which is preliminary data.</text>
</comment>
<sequence length="125" mass="13492">MSAHHSHAHVADHQHANHGSLKSYIVGFALSIILTFMSFGCVMSGAVPHDLVMPGIMVLCVAQVLVQLVFFLHLSAKPGQRDNLSIGVFTVLIIAIVVVGSLWVMHNMNVYMMHPATQSMSSSIG</sequence>
<comment type="subcellular location">
    <subcellularLocation>
        <location evidence="1">Cell membrane</location>
        <topology evidence="1">Multi-pass membrane protein</topology>
    </subcellularLocation>
</comment>
<dbReference type="InterPro" id="IPR050968">
    <property type="entry name" value="Cytochrome_c_oxidase_bac_sub4"/>
</dbReference>
<dbReference type="AlphaFoldDB" id="A0A370XCN1"/>
<evidence type="ECO:0000256" key="5">
    <source>
        <dbReference type="ARBA" id="ARBA00022448"/>
    </source>
</evidence>
<evidence type="ECO:0000256" key="1">
    <source>
        <dbReference type="ARBA" id="ARBA00004651"/>
    </source>
</evidence>
<dbReference type="GO" id="GO:0005886">
    <property type="term" value="C:plasma membrane"/>
    <property type="evidence" value="ECO:0007669"/>
    <property type="project" value="UniProtKB-SubCell"/>
</dbReference>
<evidence type="ECO:0000256" key="2">
    <source>
        <dbReference type="ARBA" id="ARBA00008079"/>
    </source>
</evidence>
<dbReference type="Proteomes" id="UP000255334">
    <property type="component" value="Unassembled WGS sequence"/>
</dbReference>
<dbReference type="GO" id="GO:0019646">
    <property type="term" value="P:aerobic electron transport chain"/>
    <property type="evidence" value="ECO:0007669"/>
    <property type="project" value="TreeGrafter"/>
</dbReference>
<feature type="transmembrane region" description="Helical" evidence="17">
    <location>
        <begin position="24"/>
        <end position="45"/>
    </location>
</feature>
<evidence type="ECO:0000256" key="6">
    <source>
        <dbReference type="ARBA" id="ARBA00022475"/>
    </source>
</evidence>
<protein>
    <recommendedName>
        <fullName evidence="4">Cytochrome bo(3) ubiquinol oxidase subunit 4</fullName>
    </recommendedName>
    <alternativeName>
        <fullName evidence="16">Cytochrome o ubiquinol oxidase subunit 4</fullName>
    </alternativeName>
    <alternativeName>
        <fullName evidence="13">Oxidase bo(3) subunit 4</fullName>
    </alternativeName>
    <alternativeName>
        <fullName evidence="14">Ubiquinol oxidase polypeptide IV</fullName>
    </alternativeName>
    <alternativeName>
        <fullName evidence="15">Ubiquinol oxidase subunit 4</fullName>
    </alternativeName>
</protein>
<accession>A0A370XCN1</accession>
<keyword evidence="9 17" id="KW-1133">Transmembrane helix</keyword>
<organism evidence="18 19">
    <name type="scientific">Dyella psychrodurans</name>
    <dbReference type="NCBI Taxonomy" id="1927960"/>
    <lineage>
        <taxon>Bacteria</taxon>
        <taxon>Pseudomonadati</taxon>
        <taxon>Pseudomonadota</taxon>
        <taxon>Gammaproteobacteria</taxon>
        <taxon>Lysobacterales</taxon>
        <taxon>Rhodanobacteraceae</taxon>
        <taxon>Dyella</taxon>
    </lineage>
</organism>
<dbReference type="InterPro" id="IPR014210">
    <property type="entry name" value="Cyt_o_ubiqinol_oxidase_su4"/>
</dbReference>
<evidence type="ECO:0000256" key="10">
    <source>
        <dbReference type="ARBA" id="ARBA00023002"/>
    </source>
</evidence>
<dbReference type="GO" id="GO:0009319">
    <property type="term" value="C:cytochrome o ubiquinol oxidase complex"/>
    <property type="evidence" value="ECO:0007669"/>
    <property type="project" value="TreeGrafter"/>
</dbReference>
<evidence type="ECO:0000256" key="13">
    <source>
        <dbReference type="ARBA" id="ARBA00030071"/>
    </source>
</evidence>
<gene>
    <name evidence="18" type="primary">cyoD</name>
    <name evidence="18" type="ORF">DWU99_01470</name>
</gene>
<keyword evidence="7 17" id="KW-0812">Transmembrane</keyword>
<dbReference type="GO" id="GO:0015990">
    <property type="term" value="P:electron transport coupled proton transport"/>
    <property type="evidence" value="ECO:0007669"/>
    <property type="project" value="InterPro"/>
</dbReference>
<keyword evidence="6" id="KW-1003">Cell membrane</keyword>
<comment type="similarity">
    <text evidence="2">Belongs to the cytochrome c oxidase bacterial subunit 4 family.</text>
</comment>
<dbReference type="EMBL" id="QRBF01000001">
    <property type="protein sequence ID" value="RDS85975.1"/>
    <property type="molecule type" value="Genomic_DNA"/>
</dbReference>
<keyword evidence="5" id="KW-0813">Transport</keyword>
<dbReference type="PANTHER" id="PTHR36835">
    <property type="entry name" value="CYTOCHROME BO(3) UBIQUINOL OXIDASE SUBUNIT 4"/>
    <property type="match status" value="1"/>
</dbReference>
<dbReference type="GO" id="GO:0015078">
    <property type="term" value="F:proton transmembrane transporter activity"/>
    <property type="evidence" value="ECO:0007669"/>
    <property type="project" value="TreeGrafter"/>
</dbReference>
<evidence type="ECO:0000256" key="14">
    <source>
        <dbReference type="ARBA" id="ARBA00030211"/>
    </source>
</evidence>
<dbReference type="RefSeq" id="WP_115476226.1">
    <property type="nucleotide sequence ID" value="NZ_QRBF01000001.1"/>
</dbReference>
<evidence type="ECO:0000313" key="19">
    <source>
        <dbReference type="Proteomes" id="UP000255334"/>
    </source>
</evidence>
<dbReference type="InterPro" id="IPR005171">
    <property type="entry name" value="Cyt_c_oxidase_su4_prok"/>
</dbReference>
<evidence type="ECO:0000256" key="4">
    <source>
        <dbReference type="ARBA" id="ARBA00014689"/>
    </source>
</evidence>
<name>A0A370XCN1_9GAMM</name>
<dbReference type="NCBIfam" id="TIGR02847">
    <property type="entry name" value="CyoD"/>
    <property type="match status" value="1"/>
</dbReference>